<dbReference type="PROSITE" id="PS01330">
    <property type="entry name" value="PABS_1"/>
    <property type="match status" value="1"/>
</dbReference>
<dbReference type="PANTHER" id="PTHR11558">
    <property type="entry name" value="SPERMIDINE/SPERMINE SYNTHASE"/>
    <property type="match status" value="1"/>
</dbReference>
<evidence type="ECO:0000259" key="8">
    <source>
        <dbReference type="PROSITE" id="PS51006"/>
    </source>
</evidence>
<dbReference type="PROSITE" id="PS51006">
    <property type="entry name" value="PABS_2"/>
    <property type="match status" value="1"/>
</dbReference>
<dbReference type="KEGG" id="hfv:R50_2747"/>
<feature type="active site" description="Proton acceptor" evidence="4 5">
    <location>
        <position position="154"/>
    </location>
</feature>
<dbReference type="AlphaFoldDB" id="A0A6F8ZKN8"/>
<keyword evidence="3 4" id="KW-0620">Polyamine biosynthesis</keyword>
<gene>
    <name evidence="4 9" type="primary">speE</name>
    <name evidence="9" type="ORF">R50_2747</name>
</gene>
<feature type="binding site" evidence="4">
    <location>
        <position position="86"/>
    </location>
    <ligand>
        <name>spermidine</name>
        <dbReference type="ChEBI" id="CHEBI:57834"/>
    </ligand>
</feature>
<comment type="similarity">
    <text evidence="1 4 6">Belongs to the spermidine/spermine synthase family.</text>
</comment>
<dbReference type="Pfam" id="PF01564">
    <property type="entry name" value="Spermine_synth"/>
    <property type="match status" value="1"/>
</dbReference>
<feature type="binding site" evidence="4">
    <location>
        <position position="106"/>
    </location>
    <ligand>
        <name>S-methyl-5'-thioadenosine</name>
        <dbReference type="ChEBI" id="CHEBI:17509"/>
    </ligand>
</feature>
<keyword evidence="4 7" id="KW-0745">Spermidine biosynthesis</keyword>
<dbReference type="InterPro" id="IPR035246">
    <property type="entry name" value="Spermidine_synt_N"/>
</dbReference>
<dbReference type="HAMAP" id="MF_00198">
    <property type="entry name" value="Spermidine_synth"/>
    <property type="match status" value="1"/>
</dbReference>
<dbReference type="InterPro" id="IPR030373">
    <property type="entry name" value="PABS_CS"/>
</dbReference>
<organism evidence="9 10">
    <name type="scientific">Candidatus Hydrogenisulfobacillus filiaventi</name>
    <dbReference type="NCBI Taxonomy" id="2707344"/>
    <lineage>
        <taxon>Bacteria</taxon>
        <taxon>Bacillati</taxon>
        <taxon>Bacillota</taxon>
        <taxon>Clostridia</taxon>
        <taxon>Eubacteriales</taxon>
        <taxon>Clostridiales Family XVII. Incertae Sedis</taxon>
        <taxon>Candidatus Hydrogenisulfobacillus</taxon>
    </lineage>
</organism>
<comment type="pathway">
    <text evidence="4">Amine and polyamine biosynthesis; spermidine biosynthesis; spermidine from putrescine: step 1/1.</text>
</comment>
<feature type="binding site" evidence="4">
    <location>
        <position position="161"/>
    </location>
    <ligand>
        <name>S-methyl-5'-thioadenosine</name>
        <dbReference type="ChEBI" id="CHEBI:17509"/>
    </ligand>
</feature>
<dbReference type="InterPro" id="IPR029063">
    <property type="entry name" value="SAM-dependent_MTases_sf"/>
</dbReference>
<sequence length="280" mass="30998">MNVWVTEWQTPDVGLSLKVKAVLWQERTPYQELAVVDTEAYGRVLLLDGAIQTTDRDEYVYHEMITHVPLTVHPHPRRVAVIGGGDGGTIREILKHPEVEEVHLVEIDERVVEASRRFFPRIAEKLDDPRVHLHFTDGIAWVRDARNFDVILVDSTDPVGPAEGLFTPAFYASLAAALGPDGIATVQSESPFLQADLIRRIHTGMRASFAGVYLYLANVPTYPSGLWSFTLGSKGPDPGAARPGPAGMATRYWSPEVQAAAFRLPVFVQELVRAEEPAQP</sequence>
<feature type="domain" description="PABS" evidence="8">
    <location>
        <begin position="2"/>
        <end position="234"/>
    </location>
</feature>
<dbReference type="InterPro" id="IPR001045">
    <property type="entry name" value="Spermi_synthase"/>
</dbReference>
<dbReference type="Pfam" id="PF17284">
    <property type="entry name" value="Spermine_synt_N"/>
    <property type="match status" value="1"/>
</dbReference>
<dbReference type="SUPFAM" id="SSF53335">
    <property type="entry name" value="S-adenosyl-L-methionine-dependent methyltransferases"/>
    <property type="match status" value="1"/>
</dbReference>
<dbReference type="Gene3D" id="2.30.140.10">
    <property type="entry name" value="Spermidine synthase, tetramerisation domain"/>
    <property type="match status" value="1"/>
</dbReference>
<feature type="binding site" evidence="4">
    <location>
        <begin position="154"/>
        <end position="157"/>
    </location>
    <ligand>
        <name>spermidine</name>
        <dbReference type="ChEBI" id="CHEBI:57834"/>
    </ligand>
</feature>
<dbReference type="Gene3D" id="3.40.50.150">
    <property type="entry name" value="Vaccinia Virus protein VP39"/>
    <property type="match status" value="1"/>
</dbReference>
<evidence type="ECO:0000256" key="2">
    <source>
        <dbReference type="ARBA" id="ARBA00022679"/>
    </source>
</evidence>
<protein>
    <recommendedName>
        <fullName evidence="4">Polyamine aminopropyltransferase</fullName>
    </recommendedName>
    <alternativeName>
        <fullName evidence="4">Putrescine aminopropyltransferase</fullName>
        <shortName evidence="4">PAPT</shortName>
    </alternativeName>
    <alternativeName>
        <fullName evidence="4">Spermidine synthase</fullName>
        <shortName evidence="4">SPDS</shortName>
        <shortName evidence="4">SPDSY</shortName>
        <ecNumber evidence="4">2.5.1.16</ecNumber>
    </alternativeName>
</protein>
<evidence type="ECO:0000256" key="5">
    <source>
        <dbReference type="PROSITE-ProRule" id="PRU00354"/>
    </source>
</evidence>
<dbReference type="CDD" id="cd02440">
    <property type="entry name" value="AdoMet_MTases"/>
    <property type="match status" value="1"/>
</dbReference>
<dbReference type="EMBL" id="LR778114">
    <property type="protein sequence ID" value="CAB1130236.1"/>
    <property type="molecule type" value="Genomic_DNA"/>
</dbReference>
<evidence type="ECO:0000256" key="4">
    <source>
        <dbReference type="HAMAP-Rule" id="MF_00198"/>
    </source>
</evidence>
<dbReference type="GO" id="GO:0004766">
    <property type="term" value="F:spermidine synthase activity"/>
    <property type="evidence" value="ECO:0007669"/>
    <property type="project" value="UniProtKB-UniRule"/>
</dbReference>
<dbReference type="GO" id="GO:0008295">
    <property type="term" value="P:spermidine biosynthetic process"/>
    <property type="evidence" value="ECO:0007669"/>
    <property type="project" value="UniProtKB-UniRule"/>
</dbReference>
<evidence type="ECO:0000256" key="6">
    <source>
        <dbReference type="RuleBase" id="RU003836"/>
    </source>
</evidence>
<dbReference type="NCBIfam" id="NF002010">
    <property type="entry name" value="PRK00811.1"/>
    <property type="match status" value="1"/>
</dbReference>
<feature type="binding site" evidence="4">
    <location>
        <position position="62"/>
    </location>
    <ligand>
        <name>spermidine</name>
        <dbReference type="ChEBI" id="CHEBI:57834"/>
    </ligand>
</feature>
<name>A0A6F8ZKN8_9FIRM</name>
<dbReference type="InterPro" id="IPR037163">
    <property type="entry name" value="Spermidine_synt_N_sf"/>
</dbReference>
<feature type="binding site" evidence="4">
    <location>
        <begin position="137"/>
        <end position="138"/>
    </location>
    <ligand>
        <name>S-methyl-5'-thioadenosine</name>
        <dbReference type="ChEBI" id="CHEBI:17509"/>
    </ligand>
</feature>
<dbReference type="InterPro" id="IPR030374">
    <property type="entry name" value="PABS"/>
</dbReference>
<dbReference type="PANTHER" id="PTHR11558:SF11">
    <property type="entry name" value="SPERMIDINE SYNTHASE"/>
    <property type="match status" value="1"/>
</dbReference>
<evidence type="ECO:0000256" key="1">
    <source>
        <dbReference type="ARBA" id="ARBA00007867"/>
    </source>
</evidence>
<dbReference type="EC" id="2.5.1.16" evidence="4"/>
<comment type="function">
    <text evidence="4">Catalyzes the irreversible transfer of a propylamine group from the amino donor S-adenosylmethioninamine (decarboxy-AdoMet) to putrescine (1,4-diaminobutane) to yield spermidine.</text>
</comment>
<evidence type="ECO:0000256" key="7">
    <source>
        <dbReference type="RuleBase" id="RU003837"/>
    </source>
</evidence>
<evidence type="ECO:0000313" key="9">
    <source>
        <dbReference type="EMBL" id="CAB1130236.1"/>
    </source>
</evidence>
<dbReference type="Proteomes" id="UP000503399">
    <property type="component" value="Chromosome"/>
</dbReference>
<evidence type="ECO:0000256" key="3">
    <source>
        <dbReference type="ARBA" id="ARBA00023115"/>
    </source>
</evidence>
<dbReference type="NCBIfam" id="TIGR00417">
    <property type="entry name" value="speE"/>
    <property type="match status" value="1"/>
</dbReference>
<comment type="catalytic activity">
    <reaction evidence="4 7">
        <text>S-adenosyl 3-(methylsulfanyl)propylamine + putrescine = S-methyl-5'-thioadenosine + spermidine + H(+)</text>
        <dbReference type="Rhea" id="RHEA:12721"/>
        <dbReference type="ChEBI" id="CHEBI:15378"/>
        <dbReference type="ChEBI" id="CHEBI:17509"/>
        <dbReference type="ChEBI" id="CHEBI:57443"/>
        <dbReference type="ChEBI" id="CHEBI:57834"/>
        <dbReference type="ChEBI" id="CHEBI:326268"/>
        <dbReference type="EC" id="2.5.1.16"/>
    </reaction>
</comment>
<reference evidence="9 10" key="1">
    <citation type="submission" date="2020-02" db="EMBL/GenBank/DDBJ databases">
        <authorList>
            <person name="Hogendoorn C."/>
        </authorList>
    </citation>
    <scope>NUCLEOTIDE SEQUENCE [LARGE SCALE GENOMIC DNA]</scope>
    <source>
        <strain evidence="9">R501</strain>
    </source>
</reference>
<keyword evidence="2 4" id="KW-0808">Transferase</keyword>
<proteinExistence type="inferred from homology"/>
<accession>A0A6F8ZKN8</accession>
<feature type="binding site" evidence="4">
    <location>
        <position position="31"/>
    </location>
    <ligand>
        <name>S-methyl-5'-thioadenosine</name>
        <dbReference type="ChEBI" id="CHEBI:17509"/>
    </ligand>
</feature>
<comment type="subunit">
    <text evidence="4">Homodimer or homotetramer.</text>
</comment>
<evidence type="ECO:0000313" key="10">
    <source>
        <dbReference type="Proteomes" id="UP000503399"/>
    </source>
</evidence>
<keyword evidence="10" id="KW-1185">Reference proteome</keyword>
<dbReference type="UniPathway" id="UPA00248">
    <property type="reaction ID" value="UER00314"/>
</dbReference>